<comment type="caution">
    <text evidence="3">The sequence shown here is derived from an EMBL/GenBank/DDBJ whole genome shotgun (WGS) entry which is preliminary data.</text>
</comment>
<evidence type="ECO:0000256" key="1">
    <source>
        <dbReference type="SAM" id="Phobius"/>
    </source>
</evidence>
<evidence type="ECO:0000256" key="2">
    <source>
        <dbReference type="SAM" id="SignalP"/>
    </source>
</evidence>
<dbReference type="EMBL" id="JASHIF010000010">
    <property type="protein sequence ID" value="MDI9860315.1"/>
    <property type="molecule type" value="Genomic_DNA"/>
</dbReference>
<proteinExistence type="predicted"/>
<organism evidence="3 4">
    <name type="scientific">Flectobacillus roseus</name>
    <dbReference type="NCBI Taxonomy" id="502259"/>
    <lineage>
        <taxon>Bacteria</taxon>
        <taxon>Pseudomonadati</taxon>
        <taxon>Bacteroidota</taxon>
        <taxon>Cytophagia</taxon>
        <taxon>Cytophagales</taxon>
        <taxon>Flectobacillaceae</taxon>
        <taxon>Flectobacillus</taxon>
    </lineage>
</organism>
<keyword evidence="1" id="KW-0812">Transmembrane</keyword>
<keyword evidence="4" id="KW-1185">Reference proteome</keyword>
<name>A0ABT6Y9S5_9BACT</name>
<dbReference type="RefSeq" id="WP_095161142.1">
    <property type="nucleotide sequence ID" value="NZ_JASHIF010000010.1"/>
</dbReference>
<feature type="signal peptide" evidence="2">
    <location>
        <begin position="1"/>
        <end position="20"/>
    </location>
</feature>
<keyword evidence="1" id="KW-0472">Membrane</keyword>
<dbReference type="Proteomes" id="UP001236507">
    <property type="component" value="Unassembled WGS sequence"/>
</dbReference>
<sequence>MKKVLLVLLLSVVSTTMSFAQCAMCRSVVESTVSNGRSQIASNLNTGILYLLSVPYVLAMVIGFLWWRTSNQGLSPKDIMRRKLKQAFK</sequence>
<reference evidence="3 4" key="1">
    <citation type="submission" date="2023-05" db="EMBL/GenBank/DDBJ databases">
        <title>Novel species of genus Flectobacillus isolated from stream in China.</title>
        <authorList>
            <person name="Lu H."/>
        </authorList>
    </citation>
    <scope>NUCLEOTIDE SEQUENCE [LARGE SCALE GENOMIC DNA]</scope>
    <source>
        <strain evidence="3 4">KCTC 42575</strain>
    </source>
</reference>
<feature type="chain" id="PRO_5045526517" evidence="2">
    <location>
        <begin position="21"/>
        <end position="89"/>
    </location>
</feature>
<gene>
    <name evidence="3" type="ORF">QM524_13945</name>
</gene>
<feature type="transmembrane region" description="Helical" evidence="1">
    <location>
        <begin position="46"/>
        <end position="67"/>
    </location>
</feature>
<accession>A0ABT6Y9S5</accession>
<keyword evidence="2" id="KW-0732">Signal</keyword>
<evidence type="ECO:0000313" key="4">
    <source>
        <dbReference type="Proteomes" id="UP001236507"/>
    </source>
</evidence>
<protein>
    <submittedName>
        <fullName evidence="3">Uncharacterized protein</fullName>
    </submittedName>
</protein>
<keyword evidence="1" id="KW-1133">Transmembrane helix</keyword>
<evidence type="ECO:0000313" key="3">
    <source>
        <dbReference type="EMBL" id="MDI9860315.1"/>
    </source>
</evidence>